<dbReference type="Pfam" id="PF10759">
    <property type="entry name" value="BPA"/>
    <property type="match status" value="1"/>
</dbReference>
<sequence>MSDDHATTPEVLSPDAVLDGTQEEVFGDDDTSSESVEQPAKVMRIGTMVKQLLEEVRAAPLDEAGRLRLKEIYETSVAELSKGLSSDLRDELARMAPPFEEGTPSSSELRVAQAQLVGWLEGLFHGIQAALMAQQMAARSQLDQMRSQELPGSDQGGASRPGTYL</sequence>
<dbReference type="EMBL" id="CAFBLT010000003">
    <property type="protein sequence ID" value="CAB4883247.1"/>
    <property type="molecule type" value="Genomic_DNA"/>
</dbReference>
<feature type="compositionally biased region" description="Acidic residues" evidence="1">
    <location>
        <begin position="21"/>
        <end position="32"/>
    </location>
</feature>
<reference evidence="4" key="1">
    <citation type="submission" date="2020-05" db="EMBL/GenBank/DDBJ databases">
        <authorList>
            <person name="Chiriac C."/>
            <person name="Salcher M."/>
            <person name="Ghai R."/>
            <person name="Kavagutti S V."/>
        </authorList>
    </citation>
    <scope>NUCLEOTIDE SEQUENCE</scope>
</reference>
<dbReference type="EMBL" id="CAFABE010000075">
    <property type="protein sequence ID" value="CAB4832579.1"/>
    <property type="molecule type" value="Genomic_DNA"/>
</dbReference>
<feature type="region of interest" description="Disordered" evidence="1">
    <location>
        <begin position="1"/>
        <end position="37"/>
    </location>
</feature>
<organism evidence="4">
    <name type="scientific">freshwater metagenome</name>
    <dbReference type="NCBI Taxonomy" id="449393"/>
    <lineage>
        <taxon>unclassified sequences</taxon>
        <taxon>metagenomes</taxon>
        <taxon>ecological metagenomes</taxon>
    </lineage>
</organism>
<gene>
    <name evidence="2" type="ORF">UFOPK3164_01354</name>
    <name evidence="3" type="ORF">UFOPK3427_01738</name>
    <name evidence="4" type="ORF">UFOPK4112_01341</name>
</gene>
<evidence type="ECO:0000313" key="3">
    <source>
        <dbReference type="EMBL" id="CAB4883247.1"/>
    </source>
</evidence>
<dbReference type="EMBL" id="CAFBPM010000014">
    <property type="protein sequence ID" value="CAB5027605.1"/>
    <property type="molecule type" value="Genomic_DNA"/>
</dbReference>
<evidence type="ECO:0000256" key="1">
    <source>
        <dbReference type="SAM" id="MobiDB-lite"/>
    </source>
</evidence>
<proteinExistence type="predicted"/>
<feature type="region of interest" description="Disordered" evidence="1">
    <location>
        <begin position="142"/>
        <end position="165"/>
    </location>
</feature>
<dbReference type="AlphaFoldDB" id="A0A6J7RFL2"/>
<dbReference type="GO" id="GO:0061136">
    <property type="term" value="P:regulation of proteasomal protein catabolic process"/>
    <property type="evidence" value="ECO:0007669"/>
    <property type="project" value="InterPro"/>
</dbReference>
<name>A0A6J7RFL2_9ZZZZ</name>
<evidence type="ECO:0000313" key="2">
    <source>
        <dbReference type="EMBL" id="CAB4832579.1"/>
    </source>
</evidence>
<protein>
    <submittedName>
        <fullName evidence="4">Unannotated protein</fullName>
    </submittedName>
</protein>
<accession>A0A6J7RFL2</accession>
<dbReference type="InterPro" id="IPR019695">
    <property type="entry name" value="Proteasome_act"/>
</dbReference>
<evidence type="ECO:0000313" key="4">
    <source>
        <dbReference type="EMBL" id="CAB5027605.1"/>
    </source>
</evidence>